<accession>A0ABT9E6M3</accession>
<name>A0ABT9E6M3_9PROT</name>
<dbReference type="RefSeq" id="WP_305106632.1">
    <property type="nucleotide sequence ID" value="NZ_JAUTWS010000034.1"/>
</dbReference>
<gene>
    <name evidence="1" type="ORF">Q7A36_25755</name>
</gene>
<keyword evidence="2" id="KW-1185">Reference proteome</keyword>
<evidence type="ECO:0000313" key="2">
    <source>
        <dbReference type="Proteomes" id="UP001243009"/>
    </source>
</evidence>
<protein>
    <submittedName>
        <fullName evidence="1">Uncharacterized protein</fullName>
    </submittedName>
</protein>
<dbReference type="PROSITE" id="PS51257">
    <property type="entry name" value="PROKAR_LIPOPROTEIN"/>
    <property type="match status" value="1"/>
</dbReference>
<comment type="caution">
    <text evidence="1">The sequence shown here is derived from an EMBL/GenBank/DDBJ whole genome shotgun (WGS) entry which is preliminary data.</text>
</comment>
<dbReference type="Proteomes" id="UP001243009">
    <property type="component" value="Unassembled WGS sequence"/>
</dbReference>
<proteinExistence type="predicted"/>
<dbReference type="EMBL" id="JAUTWS010000034">
    <property type="protein sequence ID" value="MDO9711779.1"/>
    <property type="molecule type" value="Genomic_DNA"/>
</dbReference>
<evidence type="ECO:0000313" key="1">
    <source>
        <dbReference type="EMBL" id="MDO9711779.1"/>
    </source>
</evidence>
<organism evidence="1 2">
    <name type="scientific">Paracraurococcus lichenis</name>
    <dbReference type="NCBI Taxonomy" id="3064888"/>
    <lineage>
        <taxon>Bacteria</taxon>
        <taxon>Pseudomonadati</taxon>
        <taxon>Pseudomonadota</taxon>
        <taxon>Alphaproteobacteria</taxon>
        <taxon>Acetobacterales</taxon>
        <taxon>Roseomonadaceae</taxon>
        <taxon>Paracraurococcus</taxon>
    </lineage>
</organism>
<reference evidence="1 2" key="1">
    <citation type="submission" date="2023-08" db="EMBL/GenBank/DDBJ databases">
        <title>The draft genome sequence of Paracraurococcus sp. LOR1-02.</title>
        <authorList>
            <person name="Kingkaew E."/>
            <person name="Tanasupawat S."/>
        </authorList>
    </citation>
    <scope>NUCLEOTIDE SEQUENCE [LARGE SCALE GENOMIC DNA]</scope>
    <source>
        <strain evidence="1 2">LOR1-02</strain>
    </source>
</reference>
<sequence length="55" mass="5903">MRLGLALVALLGLVACSDGPKPLPGPDGQVFRLNPDRWAETVNDIPPKPARTVLR</sequence>